<dbReference type="InterPro" id="IPR028082">
    <property type="entry name" value="Peripla_BP_I"/>
</dbReference>
<evidence type="ECO:0000313" key="5">
    <source>
        <dbReference type="Proteomes" id="UP000484255"/>
    </source>
</evidence>
<keyword evidence="2" id="KW-0732">Signal</keyword>
<sequence>MHRRQLLAQGAGLGLAGPWMKLSHAAEPGVSTDEILLGQSCVLSGPLGVSLQGFNAGAKLAFDDANAKGGVAGRRIRVETLDDELKPDRAVANYRLLLEEKKVFAFFGGVGSGTTAAVAPLLKASGAVLVGNYAVSDAARRQAQGHAFFLRAPYGREAQKIVQHLTTLGIHRIAVAHLDNPGGVEVVSMLNEAMATFAKGKPLAAAAPVKNDGSNIDEAIDALAKASPQAVVMFLSGPPVSRLMSGMAARGLAPSYYGMSTVAGERVAADLGDKLRGLAICQVVPLPWAAVEPTTRAYQQLAETAQVPVSYYSFEGYLNAMVMLEALRRCGKEPTRAGLQKVMQSLRMRLAGVDIDFTDSHTGSRFVEMVQVRPNGKFVR</sequence>
<evidence type="ECO:0000256" key="2">
    <source>
        <dbReference type="ARBA" id="ARBA00022729"/>
    </source>
</evidence>
<reference evidence="4 5" key="1">
    <citation type="submission" date="2020-02" db="EMBL/GenBank/DDBJ databases">
        <title>Ideonella bacterium strain TBM-1.</title>
        <authorList>
            <person name="Chen W.-M."/>
        </authorList>
    </citation>
    <scope>NUCLEOTIDE SEQUENCE [LARGE SCALE GENOMIC DNA]</scope>
    <source>
        <strain evidence="4 5">TBM-1</strain>
    </source>
</reference>
<dbReference type="RefSeq" id="WP_163459396.1">
    <property type="nucleotide sequence ID" value="NZ_JAAGOH010000033.1"/>
</dbReference>
<comment type="similarity">
    <text evidence="1">Belongs to the leucine-binding protein family.</text>
</comment>
<dbReference type="SUPFAM" id="SSF53822">
    <property type="entry name" value="Periplasmic binding protein-like I"/>
    <property type="match status" value="1"/>
</dbReference>
<evidence type="ECO:0000259" key="3">
    <source>
        <dbReference type="Pfam" id="PF13458"/>
    </source>
</evidence>
<feature type="domain" description="Leucine-binding protein" evidence="3">
    <location>
        <begin position="37"/>
        <end position="376"/>
    </location>
</feature>
<dbReference type="Pfam" id="PF13458">
    <property type="entry name" value="Peripla_BP_6"/>
    <property type="match status" value="1"/>
</dbReference>
<keyword evidence="5" id="KW-1185">Reference proteome</keyword>
<comment type="caution">
    <text evidence="4">The sequence shown here is derived from an EMBL/GenBank/DDBJ whole genome shotgun (WGS) entry which is preliminary data.</text>
</comment>
<accession>A0A7C9TL85</accession>
<dbReference type="PANTHER" id="PTHR47235:SF1">
    <property type="entry name" value="BLR6548 PROTEIN"/>
    <property type="match status" value="1"/>
</dbReference>
<name>A0A7C9TL85_9BURK</name>
<dbReference type="Gene3D" id="3.40.50.2300">
    <property type="match status" value="2"/>
</dbReference>
<dbReference type="InterPro" id="IPR028081">
    <property type="entry name" value="Leu-bd"/>
</dbReference>
<dbReference type="EMBL" id="JAAGOH010000033">
    <property type="protein sequence ID" value="NDY93359.1"/>
    <property type="molecule type" value="Genomic_DNA"/>
</dbReference>
<proteinExistence type="inferred from homology"/>
<dbReference type="CDD" id="cd06326">
    <property type="entry name" value="PBP1_ABC_ligand_binding-like"/>
    <property type="match status" value="1"/>
</dbReference>
<gene>
    <name evidence="4" type="ORF">G3A44_19380</name>
</gene>
<organism evidence="4 5">
    <name type="scientific">Ideonella livida</name>
    <dbReference type="NCBI Taxonomy" id="2707176"/>
    <lineage>
        <taxon>Bacteria</taxon>
        <taxon>Pseudomonadati</taxon>
        <taxon>Pseudomonadota</taxon>
        <taxon>Betaproteobacteria</taxon>
        <taxon>Burkholderiales</taxon>
        <taxon>Sphaerotilaceae</taxon>
        <taxon>Ideonella</taxon>
    </lineage>
</organism>
<evidence type="ECO:0000256" key="1">
    <source>
        <dbReference type="ARBA" id="ARBA00010062"/>
    </source>
</evidence>
<dbReference type="AlphaFoldDB" id="A0A7C9TL85"/>
<dbReference type="Proteomes" id="UP000484255">
    <property type="component" value="Unassembled WGS sequence"/>
</dbReference>
<protein>
    <submittedName>
        <fullName evidence="4">ABC transporter substrate-binding protein</fullName>
    </submittedName>
</protein>
<evidence type="ECO:0000313" key="4">
    <source>
        <dbReference type="EMBL" id="NDY93359.1"/>
    </source>
</evidence>
<dbReference type="PANTHER" id="PTHR47235">
    <property type="entry name" value="BLR6548 PROTEIN"/>
    <property type="match status" value="1"/>
</dbReference>